<name>A0AAV4Q360_9ARAC</name>
<organism evidence="2 3">
    <name type="scientific">Caerostris darwini</name>
    <dbReference type="NCBI Taxonomy" id="1538125"/>
    <lineage>
        <taxon>Eukaryota</taxon>
        <taxon>Metazoa</taxon>
        <taxon>Ecdysozoa</taxon>
        <taxon>Arthropoda</taxon>
        <taxon>Chelicerata</taxon>
        <taxon>Arachnida</taxon>
        <taxon>Araneae</taxon>
        <taxon>Araneomorphae</taxon>
        <taxon>Entelegynae</taxon>
        <taxon>Araneoidea</taxon>
        <taxon>Araneidae</taxon>
        <taxon>Caerostris</taxon>
    </lineage>
</organism>
<protein>
    <submittedName>
        <fullName evidence="2">Uncharacterized protein</fullName>
    </submittedName>
</protein>
<gene>
    <name evidence="2" type="ORF">CDAR_366601</name>
</gene>
<evidence type="ECO:0000313" key="2">
    <source>
        <dbReference type="EMBL" id="GIY03754.1"/>
    </source>
</evidence>
<sequence length="83" mass="9308">MVFRPSPDNDNSTRKARKRERNGEGERRRGSVGSQSKRALDSERVEGKSYPTNKTLSPEFHCSQQRITGSKEKGGENSKRKGG</sequence>
<feature type="region of interest" description="Disordered" evidence="1">
    <location>
        <begin position="1"/>
        <end position="83"/>
    </location>
</feature>
<evidence type="ECO:0000313" key="3">
    <source>
        <dbReference type="Proteomes" id="UP001054837"/>
    </source>
</evidence>
<feature type="compositionally biased region" description="Basic and acidic residues" evidence="1">
    <location>
        <begin position="69"/>
        <end position="83"/>
    </location>
</feature>
<feature type="compositionally biased region" description="Basic and acidic residues" evidence="1">
    <location>
        <begin position="38"/>
        <end position="47"/>
    </location>
</feature>
<dbReference type="EMBL" id="BPLQ01003840">
    <property type="protein sequence ID" value="GIY03754.1"/>
    <property type="molecule type" value="Genomic_DNA"/>
</dbReference>
<dbReference type="AlphaFoldDB" id="A0AAV4Q360"/>
<feature type="compositionally biased region" description="Polar residues" evidence="1">
    <location>
        <begin position="50"/>
        <end position="68"/>
    </location>
</feature>
<keyword evidence="3" id="KW-1185">Reference proteome</keyword>
<dbReference type="Proteomes" id="UP001054837">
    <property type="component" value="Unassembled WGS sequence"/>
</dbReference>
<evidence type="ECO:0000256" key="1">
    <source>
        <dbReference type="SAM" id="MobiDB-lite"/>
    </source>
</evidence>
<reference evidence="2 3" key="1">
    <citation type="submission" date="2021-06" db="EMBL/GenBank/DDBJ databases">
        <title>Caerostris darwini draft genome.</title>
        <authorList>
            <person name="Kono N."/>
            <person name="Arakawa K."/>
        </authorList>
    </citation>
    <scope>NUCLEOTIDE SEQUENCE [LARGE SCALE GENOMIC DNA]</scope>
</reference>
<comment type="caution">
    <text evidence="2">The sequence shown here is derived from an EMBL/GenBank/DDBJ whole genome shotgun (WGS) entry which is preliminary data.</text>
</comment>
<accession>A0AAV4Q360</accession>
<proteinExistence type="predicted"/>